<reference evidence="1" key="1">
    <citation type="submission" date="2023-10" db="EMBL/GenBank/DDBJ databases">
        <title>Genome assemblies of two species of porcelain crab, Petrolisthes cinctipes and Petrolisthes manimaculis (Anomura: Porcellanidae).</title>
        <authorList>
            <person name="Angst P."/>
        </authorList>
    </citation>
    <scope>NUCLEOTIDE SEQUENCE</scope>
    <source>
        <strain evidence="1">PB745_01</strain>
        <tissue evidence="1">Gill</tissue>
    </source>
</reference>
<dbReference type="Proteomes" id="UP001286313">
    <property type="component" value="Unassembled WGS sequence"/>
</dbReference>
<organism evidence="1 2">
    <name type="scientific">Petrolisthes cinctipes</name>
    <name type="common">Flat porcelain crab</name>
    <dbReference type="NCBI Taxonomy" id="88211"/>
    <lineage>
        <taxon>Eukaryota</taxon>
        <taxon>Metazoa</taxon>
        <taxon>Ecdysozoa</taxon>
        <taxon>Arthropoda</taxon>
        <taxon>Crustacea</taxon>
        <taxon>Multicrustacea</taxon>
        <taxon>Malacostraca</taxon>
        <taxon>Eumalacostraca</taxon>
        <taxon>Eucarida</taxon>
        <taxon>Decapoda</taxon>
        <taxon>Pleocyemata</taxon>
        <taxon>Anomura</taxon>
        <taxon>Galatheoidea</taxon>
        <taxon>Porcellanidae</taxon>
        <taxon>Petrolisthes</taxon>
    </lineage>
</organism>
<gene>
    <name evidence="1" type="ORF">Pcinc_027153</name>
</gene>
<dbReference type="PRINTS" id="PR01217">
    <property type="entry name" value="PRICHEXTENSN"/>
</dbReference>
<proteinExistence type="predicted"/>
<evidence type="ECO:0000313" key="1">
    <source>
        <dbReference type="EMBL" id="KAK3867384.1"/>
    </source>
</evidence>
<comment type="caution">
    <text evidence="1">The sequence shown here is derived from an EMBL/GenBank/DDBJ whole genome shotgun (WGS) entry which is preliminary data.</text>
</comment>
<evidence type="ECO:0000313" key="2">
    <source>
        <dbReference type="Proteomes" id="UP001286313"/>
    </source>
</evidence>
<protein>
    <submittedName>
        <fullName evidence="1">Uncharacterized protein</fullName>
    </submittedName>
</protein>
<dbReference type="EMBL" id="JAWQEG010003213">
    <property type="protein sequence ID" value="KAK3867384.1"/>
    <property type="molecule type" value="Genomic_DNA"/>
</dbReference>
<sequence>MLAPGHTSGPLTPPYLFSPFTTSSLLSPPLLSFPHLFSPFPTSSLPSPTLTLPPYFFSPFPNPHPPFPNPHPPIPNPFPPSPFSLSNPSPSLFFPSLRTPSIPPLPLTPVRRPP</sequence>
<keyword evidence="2" id="KW-1185">Reference proteome</keyword>
<accession>A0AAE1K912</accession>
<name>A0AAE1K912_PETCI</name>
<dbReference type="AlphaFoldDB" id="A0AAE1K912"/>